<dbReference type="Proteomes" id="UP001165092">
    <property type="component" value="Unassembled WGS sequence"/>
</dbReference>
<proteinExistence type="predicted"/>
<evidence type="ECO:0000313" key="3">
    <source>
        <dbReference type="EMBL" id="GLU49836.1"/>
    </source>
</evidence>
<gene>
    <name evidence="3" type="ORF">Nans01_41870</name>
</gene>
<protein>
    <submittedName>
        <fullName evidence="3">Uncharacterized protein</fullName>
    </submittedName>
</protein>
<keyword evidence="2" id="KW-0732">Signal</keyword>
<feature type="signal peptide" evidence="2">
    <location>
        <begin position="1"/>
        <end position="24"/>
    </location>
</feature>
<evidence type="ECO:0000256" key="2">
    <source>
        <dbReference type="SAM" id="SignalP"/>
    </source>
</evidence>
<feature type="chain" id="PRO_5040746130" evidence="2">
    <location>
        <begin position="25"/>
        <end position="228"/>
    </location>
</feature>
<name>A0A9W6PA91_9ACTN</name>
<keyword evidence="4" id="KW-1185">Reference proteome</keyword>
<comment type="caution">
    <text evidence="3">The sequence shown here is derived from an EMBL/GenBank/DDBJ whole genome shotgun (WGS) entry which is preliminary data.</text>
</comment>
<dbReference type="EMBL" id="BSQG01000009">
    <property type="protein sequence ID" value="GLU49836.1"/>
    <property type="molecule type" value="Genomic_DNA"/>
</dbReference>
<sequence>MQRLGSTVLVAAALLALAAGGAHAADEAGHDGHGYRHNSRPQATESLGRTGGEVFVAKLKPLKVNRSTAAGDARIMLKDNRAHVWMRVSGVLADAPHAQHVRFAGEGRCPVGSEAGIHQGFPALSLSEGRRAHGGIGVSLTTSGDTGPDSVLAMDRFPSAPDGSYDYARTITLSGGAIDAIRDGSAVIVVHGIDYNGNGRYDDVLGGSDVASDLSMEATSPTACGVLR</sequence>
<dbReference type="RefSeq" id="WP_285761373.1">
    <property type="nucleotide sequence ID" value="NZ_BSQG01000009.1"/>
</dbReference>
<accession>A0A9W6PA91</accession>
<evidence type="ECO:0000256" key="1">
    <source>
        <dbReference type="SAM" id="MobiDB-lite"/>
    </source>
</evidence>
<dbReference type="AlphaFoldDB" id="A0A9W6PA91"/>
<evidence type="ECO:0000313" key="4">
    <source>
        <dbReference type="Proteomes" id="UP001165092"/>
    </source>
</evidence>
<feature type="region of interest" description="Disordered" evidence="1">
    <location>
        <begin position="26"/>
        <end position="49"/>
    </location>
</feature>
<organism evidence="3 4">
    <name type="scientific">Nocardiopsis ansamitocini</name>
    <dbReference type="NCBI Taxonomy" id="1670832"/>
    <lineage>
        <taxon>Bacteria</taxon>
        <taxon>Bacillati</taxon>
        <taxon>Actinomycetota</taxon>
        <taxon>Actinomycetes</taxon>
        <taxon>Streptosporangiales</taxon>
        <taxon>Nocardiopsidaceae</taxon>
        <taxon>Nocardiopsis</taxon>
    </lineage>
</organism>
<reference evidence="3" key="1">
    <citation type="submission" date="2023-02" db="EMBL/GenBank/DDBJ databases">
        <title>Nocardiopsis ansamitocini NBRC 112285.</title>
        <authorList>
            <person name="Ichikawa N."/>
            <person name="Sato H."/>
            <person name="Tonouchi N."/>
        </authorList>
    </citation>
    <scope>NUCLEOTIDE SEQUENCE</scope>
    <source>
        <strain evidence="3">NBRC 112285</strain>
    </source>
</reference>